<dbReference type="Proteomes" id="UP000608754">
    <property type="component" value="Unassembled WGS sequence"/>
</dbReference>
<proteinExistence type="predicted"/>
<evidence type="ECO:0008006" key="3">
    <source>
        <dbReference type="Google" id="ProtNLM"/>
    </source>
</evidence>
<keyword evidence="2" id="KW-1185">Reference proteome</keyword>
<dbReference type="Gene3D" id="3.40.50.1820">
    <property type="entry name" value="alpha/beta hydrolase"/>
    <property type="match status" value="1"/>
</dbReference>
<accession>A0A8J7KEB4</accession>
<name>A0A8J7KEB4_9FLAO</name>
<gene>
    <name evidence="1" type="ORF">IM532_12485</name>
</gene>
<dbReference type="Pfam" id="PF05728">
    <property type="entry name" value="UPF0227"/>
    <property type="match status" value="1"/>
</dbReference>
<dbReference type="SUPFAM" id="SSF53474">
    <property type="entry name" value="alpha/beta-Hydrolases"/>
    <property type="match status" value="1"/>
</dbReference>
<dbReference type="EMBL" id="JADGIK010000011">
    <property type="protein sequence ID" value="MBF0598246.1"/>
    <property type="molecule type" value="Genomic_DNA"/>
</dbReference>
<dbReference type="AlphaFoldDB" id="A0A8J7KEB4"/>
<dbReference type="RefSeq" id="WP_194183833.1">
    <property type="nucleotide sequence ID" value="NZ_JADGIK010000011.1"/>
</dbReference>
<dbReference type="InterPro" id="IPR029058">
    <property type="entry name" value="AB_hydrolase_fold"/>
</dbReference>
<organism evidence="1 2">
    <name type="scientific">Faecalibacter rhinopitheci</name>
    <dbReference type="NCBI Taxonomy" id="2779678"/>
    <lineage>
        <taxon>Bacteria</taxon>
        <taxon>Pseudomonadati</taxon>
        <taxon>Bacteroidota</taxon>
        <taxon>Flavobacteriia</taxon>
        <taxon>Flavobacteriales</taxon>
        <taxon>Weeksellaceae</taxon>
        <taxon>Faecalibacter</taxon>
    </lineage>
</organism>
<sequence>MKGIYLHGYQGFVTDEKMNYLQKLGNIYAPNIDYDKQPDIVYSLYEKFKNEEIDFVSGTSLGGILSFYLAILLDLPCFLLNPAVTVVEQVKQYIPEDIYGKFPKKDVMILIGLKDQIIDPKLQIEFFEHFKDESAKIMLVTNDKLEHFVPYKDFEENFNNFIKHIIKK</sequence>
<dbReference type="InterPro" id="IPR008886">
    <property type="entry name" value="UPF0227/Esterase_YqiA"/>
</dbReference>
<comment type="caution">
    <text evidence="1">The sequence shown here is derived from an EMBL/GenBank/DDBJ whole genome shotgun (WGS) entry which is preliminary data.</text>
</comment>
<reference evidence="1" key="1">
    <citation type="submission" date="2020-10" db="EMBL/GenBank/DDBJ databases">
        <authorList>
            <person name="Lu T."/>
            <person name="Wang Q."/>
            <person name="Han X."/>
        </authorList>
    </citation>
    <scope>NUCLEOTIDE SEQUENCE</scope>
    <source>
        <strain evidence="1">WQ 117</strain>
    </source>
</reference>
<evidence type="ECO:0000313" key="2">
    <source>
        <dbReference type="Proteomes" id="UP000608754"/>
    </source>
</evidence>
<evidence type="ECO:0000313" key="1">
    <source>
        <dbReference type="EMBL" id="MBF0598246.1"/>
    </source>
</evidence>
<protein>
    <recommendedName>
        <fullName evidence="3">Alpha/beta hydrolase</fullName>
    </recommendedName>
</protein>